<accession>A0ABP5R069</accession>
<dbReference type="PANTHER" id="PTHR46401:SF2">
    <property type="entry name" value="GLYCOSYLTRANSFERASE WBBK-RELATED"/>
    <property type="match status" value="1"/>
</dbReference>
<organism evidence="4 5">
    <name type="scientific">Herbiconiux moechotypicola</name>
    <dbReference type="NCBI Taxonomy" id="637393"/>
    <lineage>
        <taxon>Bacteria</taxon>
        <taxon>Bacillati</taxon>
        <taxon>Actinomycetota</taxon>
        <taxon>Actinomycetes</taxon>
        <taxon>Micrococcales</taxon>
        <taxon>Microbacteriaceae</taxon>
        <taxon>Herbiconiux</taxon>
    </lineage>
</organism>
<comment type="caution">
    <text evidence="4">The sequence shown here is derived from an EMBL/GenBank/DDBJ whole genome shotgun (WGS) entry which is preliminary data.</text>
</comment>
<dbReference type="Proteomes" id="UP001500929">
    <property type="component" value="Unassembled WGS sequence"/>
</dbReference>
<dbReference type="CDD" id="cd03809">
    <property type="entry name" value="GT4_MtfB-like"/>
    <property type="match status" value="1"/>
</dbReference>
<feature type="domain" description="Glycosyltransferase subfamily 4-like N-terminal" evidence="3">
    <location>
        <begin position="79"/>
        <end position="185"/>
    </location>
</feature>
<evidence type="ECO:0000313" key="4">
    <source>
        <dbReference type="EMBL" id="GAA2246062.1"/>
    </source>
</evidence>
<dbReference type="EMBL" id="BAAAQY010000012">
    <property type="protein sequence ID" value="GAA2246062.1"/>
    <property type="molecule type" value="Genomic_DNA"/>
</dbReference>
<dbReference type="Pfam" id="PF13692">
    <property type="entry name" value="Glyco_trans_1_4"/>
    <property type="match status" value="1"/>
</dbReference>
<reference evidence="5" key="1">
    <citation type="journal article" date="2019" name="Int. J. Syst. Evol. Microbiol.">
        <title>The Global Catalogue of Microorganisms (GCM) 10K type strain sequencing project: providing services to taxonomists for standard genome sequencing and annotation.</title>
        <authorList>
            <consortium name="The Broad Institute Genomics Platform"/>
            <consortium name="The Broad Institute Genome Sequencing Center for Infectious Disease"/>
            <person name="Wu L."/>
            <person name="Ma J."/>
        </authorList>
    </citation>
    <scope>NUCLEOTIDE SEQUENCE [LARGE SCALE GENOMIC DNA]</scope>
    <source>
        <strain evidence="5">JCM 16117</strain>
    </source>
</reference>
<dbReference type="SUPFAM" id="SSF53756">
    <property type="entry name" value="UDP-Glycosyltransferase/glycogen phosphorylase"/>
    <property type="match status" value="1"/>
</dbReference>
<evidence type="ECO:0000313" key="5">
    <source>
        <dbReference type="Proteomes" id="UP001500929"/>
    </source>
</evidence>
<name>A0ABP5R069_9MICO</name>
<gene>
    <name evidence="4" type="ORF">GCM10009851_34300</name>
</gene>
<keyword evidence="2" id="KW-0808">Transferase</keyword>
<dbReference type="Gene3D" id="3.40.50.2000">
    <property type="entry name" value="Glycogen Phosphorylase B"/>
    <property type="match status" value="2"/>
</dbReference>
<protein>
    <recommendedName>
        <fullName evidence="3">Glycosyltransferase subfamily 4-like N-terminal domain-containing protein</fullName>
    </recommendedName>
</protein>
<dbReference type="InterPro" id="IPR028098">
    <property type="entry name" value="Glyco_trans_4-like_N"/>
</dbReference>
<keyword evidence="5" id="KW-1185">Reference proteome</keyword>
<evidence type="ECO:0000256" key="1">
    <source>
        <dbReference type="ARBA" id="ARBA00022676"/>
    </source>
</evidence>
<keyword evidence="1" id="KW-0328">Glycosyltransferase</keyword>
<dbReference type="Pfam" id="PF13439">
    <property type="entry name" value="Glyco_transf_4"/>
    <property type="match status" value="1"/>
</dbReference>
<dbReference type="PANTHER" id="PTHR46401">
    <property type="entry name" value="GLYCOSYLTRANSFERASE WBBK-RELATED"/>
    <property type="match status" value="1"/>
</dbReference>
<dbReference type="RefSeq" id="WP_259480757.1">
    <property type="nucleotide sequence ID" value="NZ_BAAAQY010000012.1"/>
</dbReference>
<sequence length="378" mass="41447">MRLALDCRYTRIARHDGISRYTAGIAGALKALSDRGELLDDAGEPIELLMLISDERQLAMLPELPWRLVSGPTSPLEPLVALQVDRAHPDAVFSPMQTMGTLGRRYRLALTVHDLIYYSNPTPPHDLPAFVRVLWRLYHLAWWPQRMLLNRADAVVTVSHTTEQLIEQHHLTKRPVVVARNAADLPGRDVADAAAADAARRASARSLLYMGSFMPYKNVETLVRATAALPGYTLHLLSRSTDADKARLRAAAPDARLVFHDGVSDERYQELLGEATALVTASLDEGFGIPLVESMGAGTPVVVSDIPVFREIGGEAALLAPARDPDAFAAAVRTLEDPGTWAERSRVSRTQAETFSWEASARSLAALVGGWRGRSPRR</sequence>
<proteinExistence type="predicted"/>
<evidence type="ECO:0000259" key="3">
    <source>
        <dbReference type="Pfam" id="PF13439"/>
    </source>
</evidence>
<evidence type="ECO:0000256" key="2">
    <source>
        <dbReference type="ARBA" id="ARBA00022679"/>
    </source>
</evidence>